<dbReference type="EC" id="2.1.1.171" evidence="4"/>
<dbReference type="InterPro" id="IPR029063">
    <property type="entry name" value="SAM-dependent_MTases_sf"/>
</dbReference>
<dbReference type="SUPFAM" id="SSF53335">
    <property type="entry name" value="S-adenosyl-L-methionine-dependent methyltransferases"/>
    <property type="match status" value="1"/>
</dbReference>
<reference evidence="4 5" key="1">
    <citation type="submission" date="2020-07" db="EMBL/GenBank/DDBJ databases">
        <title>Sequencing the genomes of 1000 actinobacteria strains.</title>
        <authorList>
            <person name="Klenk H.-P."/>
        </authorList>
    </citation>
    <scope>NUCLEOTIDE SEQUENCE [LARGE SCALE GENOMIC DNA]</scope>
    <source>
        <strain evidence="4 5">DSM 44121</strain>
    </source>
</reference>
<dbReference type="PANTHER" id="PTHR43542:SF1">
    <property type="entry name" value="METHYLTRANSFERASE"/>
    <property type="match status" value="1"/>
</dbReference>
<evidence type="ECO:0000256" key="2">
    <source>
        <dbReference type="ARBA" id="ARBA00022679"/>
    </source>
</evidence>
<dbReference type="GO" id="GO:0052913">
    <property type="term" value="F:16S rRNA (guanine(966)-N(2))-methyltransferase activity"/>
    <property type="evidence" value="ECO:0007669"/>
    <property type="project" value="UniProtKB-EC"/>
</dbReference>
<accession>A0A7W3JBB1</accession>
<dbReference type="InterPro" id="IPR002052">
    <property type="entry name" value="DNA_methylase_N6_adenine_CS"/>
</dbReference>
<dbReference type="PROSITE" id="PS00092">
    <property type="entry name" value="N6_MTASE"/>
    <property type="match status" value="1"/>
</dbReference>
<evidence type="ECO:0000313" key="4">
    <source>
        <dbReference type="EMBL" id="MBA8809688.1"/>
    </source>
</evidence>
<dbReference type="PIRSF" id="PIRSF004553">
    <property type="entry name" value="CHP00095"/>
    <property type="match status" value="1"/>
</dbReference>
<evidence type="ECO:0000313" key="5">
    <source>
        <dbReference type="Proteomes" id="UP000540568"/>
    </source>
</evidence>
<protein>
    <submittedName>
        <fullName evidence="4">16S rRNA (Guanine966-N2)-methyltransferase</fullName>
        <ecNumber evidence="4">2.1.1.171</ecNumber>
    </submittedName>
</protein>
<dbReference type="CDD" id="cd02440">
    <property type="entry name" value="AdoMet_MTases"/>
    <property type="match status" value="1"/>
</dbReference>
<dbReference type="EMBL" id="JACGWV010000002">
    <property type="protein sequence ID" value="MBA8809688.1"/>
    <property type="molecule type" value="Genomic_DNA"/>
</dbReference>
<sequence>MTRIVAGSVGGRSIAVPAKGTRPTSDRVREAIFSRLEHLDVLDGARVLDLYAGSGALGLEAASRGAVSVILVDSARPAADVARRNVAALGLAGVRVTTETAERYAAGLAGRPAAGPAASAVPAGTAAPAGPAGAGGAAALDLVFLDPPYDLGEDELAAVLTHLAAPGVLADGAVVVVERSTRTPEPAWPDGLAPFARKDYGETAVYYAEPADPEPTNNEPTDAAPADGTAPSGDTPPSDSVGA</sequence>
<dbReference type="InterPro" id="IPR004398">
    <property type="entry name" value="RNA_MeTrfase_RsmD"/>
</dbReference>
<keyword evidence="1 4" id="KW-0489">Methyltransferase</keyword>
<comment type="caution">
    <text evidence="4">The sequence shown here is derived from an EMBL/GenBank/DDBJ whole genome shotgun (WGS) entry which is preliminary data.</text>
</comment>
<feature type="compositionally biased region" description="Low complexity" evidence="3">
    <location>
        <begin position="220"/>
        <end position="233"/>
    </location>
</feature>
<proteinExistence type="predicted"/>
<dbReference type="PANTHER" id="PTHR43542">
    <property type="entry name" value="METHYLTRANSFERASE"/>
    <property type="match status" value="1"/>
</dbReference>
<dbReference type="Pfam" id="PF03602">
    <property type="entry name" value="Cons_hypoth95"/>
    <property type="match status" value="2"/>
</dbReference>
<evidence type="ECO:0000256" key="1">
    <source>
        <dbReference type="ARBA" id="ARBA00022603"/>
    </source>
</evidence>
<keyword evidence="5" id="KW-1185">Reference proteome</keyword>
<dbReference type="RefSeq" id="WP_182618936.1">
    <property type="nucleotide sequence ID" value="NZ_BAAATF010000008.1"/>
</dbReference>
<gene>
    <name evidence="4" type="ORF">FHX71_003664</name>
</gene>
<keyword evidence="2 4" id="KW-0808">Transferase</keyword>
<dbReference type="AlphaFoldDB" id="A0A7W3JBB1"/>
<evidence type="ECO:0000256" key="3">
    <source>
        <dbReference type="SAM" id="MobiDB-lite"/>
    </source>
</evidence>
<dbReference type="GO" id="GO:0003676">
    <property type="term" value="F:nucleic acid binding"/>
    <property type="evidence" value="ECO:0007669"/>
    <property type="project" value="InterPro"/>
</dbReference>
<name>A0A7W3JBB1_9MICO</name>
<dbReference type="Gene3D" id="3.40.50.150">
    <property type="entry name" value="Vaccinia Virus protein VP39"/>
    <property type="match status" value="1"/>
</dbReference>
<dbReference type="Proteomes" id="UP000540568">
    <property type="component" value="Unassembled WGS sequence"/>
</dbReference>
<organism evidence="4 5">
    <name type="scientific">Promicromonospora sukumoe</name>
    <dbReference type="NCBI Taxonomy" id="88382"/>
    <lineage>
        <taxon>Bacteria</taxon>
        <taxon>Bacillati</taxon>
        <taxon>Actinomycetota</taxon>
        <taxon>Actinomycetes</taxon>
        <taxon>Micrococcales</taxon>
        <taxon>Promicromonosporaceae</taxon>
        <taxon>Promicromonospora</taxon>
    </lineage>
</organism>
<feature type="region of interest" description="Disordered" evidence="3">
    <location>
        <begin position="204"/>
        <end position="243"/>
    </location>
</feature>